<gene>
    <name evidence="2" type="ORF">L9F63_002501</name>
</gene>
<keyword evidence="3" id="KW-1185">Reference proteome</keyword>
<evidence type="ECO:0000256" key="1">
    <source>
        <dbReference type="SAM" id="MobiDB-lite"/>
    </source>
</evidence>
<reference evidence="2" key="1">
    <citation type="journal article" date="2023" name="IScience">
        <title>Live-bearing cockroach genome reveals convergent evolutionary mechanisms linked to viviparity in insects and beyond.</title>
        <authorList>
            <person name="Fouks B."/>
            <person name="Harrison M.C."/>
            <person name="Mikhailova A.A."/>
            <person name="Marchal E."/>
            <person name="English S."/>
            <person name="Carruthers M."/>
            <person name="Jennings E.C."/>
            <person name="Chiamaka E.L."/>
            <person name="Frigard R.A."/>
            <person name="Pippel M."/>
            <person name="Attardo G.M."/>
            <person name="Benoit J.B."/>
            <person name="Bornberg-Bauer E."/>
            <person name="Tobe S.S."/>
        </authorList>
    </citation>
    <scope>NUCLEOTIDE SEQUENCE</scope>
    <source>
        <strain evidence="2">Stay&amp;Tobe</strain>
    </source>
</reference>
<protein>
    <submittedName>
        <fullName evidence="2">Uncharacterized protein</fullName>
    </submittedName>
</protein>
<comment type="caution">
    <text evidence="2">The sequence shown here is derived from an EMBL/GenBank/DDBJ whole genome shotgun (WGS) entry which is preliminary data.</text>
</comment>
<feature type="non-terminal residue" evidence="2">
    <location>
        <position position="74"/>
    </location>
</feature>
<name>A0AAD7ZS61_DIPPU</name>
<organism evidence="2 3">
    <name type="scientific">Diploptera punctata</name>
    <name type="common">Pacific beetle cockroach</name>
    <dbReference type="NCBI Taxonomy" id="6984"/>
    <lineage>
        <taxon>Eukaryota</taxon>
        <taxon>Metazoa</taxon>
        <taxon>Ecdysozoa</taxon>
        <taxon>Arthropoda</taxon>
        <taxon>Hexapoda</taxon>
        <taxon>Insecta</taxon>
        <taxon>Pterygota</taxon>
        <taxon>Neoptera</taxon>
        <taxon>Polyneoptera</taxon>
        <taxon>Dictyoptera</taxon>
        <taxon>Blattodea</taxon>
        <taxon>Blaberoidea</taxon>
        <taxon>Blaberidae</taxon>
        <taxon>Diplopterinae</taxon>
        <taxon>Diploptera</taxon>
    </lineage>
</organism>
<reference evidence="2" key="2">
    <citation type="submission" date="2023-05" db="EMBL/GenBank/DDBJ databases">
        <authorList>
            <person name="Fouks B."/>
        </authorList>
    </citation>
    <scope>NUCLEOTIDE SEQUENCE</scope>
    <source>
        <strain evidence="2">Stay&amp;Tobe</strain>
        <tissue evidence="2">Testes</tissue>
    </source>
</reference>
<feature type="region of interest" description="Disordered" evidence="1">
    <location>
        <begin position="19"/>
        <end position="39"/>
    </location>
</feature>
<feature type="non-terminal residue" evidence="2">
    <location>
        <position position="1"/>
    </location>
</feature>
<evidence type="ECO:0000313" key="2">
    <source>
        <dbReference type="EMBL" id="KAJ9585711.1"/>
    </source>
</evidence>
<accession>A0AAD7ZS61</accession>
<proteinExistence type="predicted"/>
<dbReference type="AlphaFoldDB" id="A0AAD7ZS61"/>
<sequence>SWTRTDLRIFTILKTRYSAEEELPPPPSPPQLKEVSTLDGVPRPTSVERIAAQPVILRDGHQQIRSLQYASNDF</sequence>
<evidence type="ECO:0000313" key="3">
    <source>
        <dbReference type="Proteomes" id="UP001233999"/>
    </source>
</evidence>
<dbReference type="EMBL" id="JASPKZ010007251">
    <property type="protein sequence ID" value="KAJ9585711.1"/>
    <property type="molecule type" value="Genomic_DNA"/>
</dbReference>
<dbReference type="Proteomes" id="UP001233999">
    <property type="component" value="Unassembled WGS sequence"/>
</dbReference>